<dbReference type="EMBL" id="CP134081">
    <property type="protein sequence ID" value="WNC11140.1"/>
    <property type="molecule type" value="Genomic_DNA"/>
</dbReference>
<evidence type="ECO:0000313" key="3">
    <source>
        <dbReference type="Proteomes" id="UP001258207"/>
    </source>
</evidence>
<evidence type="ECO:0000313" key="2">
    <source>
        <dbReference type="EMBL" id="WNC11140.1"/>
    </source>
</evidence>
<feature type="region of interest" description="Disordered" evidence="1">
    <location>
        <begin position="356"/>
        <end position="380"/>
    </location>
</feature>
<name>A0AAJ6MUY0_9PSED</name>
<proteinExistence type="predicted"/>
<dbReference type="AlphaFoldDB" id="A0AAJ6MUY0"/>
<reference evidence="2" key="1">
    <citation type="submission" date="2023-09" db="EMBL/GenBank/DDBJ databases">
        <title>First report of Pseudomonas coleopterorum DJ13 causing leaf spot on Rhododendron pulchrum Sweet in China.</title>
        <authorList>
            <person name="Zhang Y."/>
        </authorList>
    </citation>
    <scope>NUCLEOTIDE SEQUENCE</scope>
    <source>
        <strain evidence="2">DJ13</strain>
    </source>
</reference>
<evidence type="ECO:0000256" key="1">
    <source>
        <dbReference type="SAM" id="MobiDB-lite"/>
    </source>
</evidence>
<gene>
    <name evidence="2" type="ORF">RI108_06925</name>
</gene>
<dbReference type="RefSeq" id="WP_167649347.1">
    <property type="nucleotide sequence ID" value="NZ_CP134081.1"/>
</dbReference>
<dbReference type="Proteomes" id="UP001258207">
    <property type="component" value="Chromosome"/>
</dbReference>
<organism evidence="2 3">
    <name type="scientific">Pseudomonas coleopterorum</name>
    <dbReference type="NCBI Taxonomy" id="1605838"/>
    <lineage>
        <taxon>Bacteria</taxon>
        <taxon>Pseudomonadati</taxon>
        <taxon>Pseudomonadota</taxon>
        <taxon>Gammaproteobacteria</taxon>
        <taxon>Pseudomonadales</taxon>
        <taxon>Pseudomonadaceae</taxon>
        <taxon>Pseudomonas</taxon>
    </lineage>
</organism>
<protein>
    <submittedName>
        <fullName evidence="2">Inovirus-type Gp2 protein</fullName>
    </submittedName>
</protein>
<sequence length="380" mass="43613">MSTVNVSCVRPDPLASSIKVLSDAALLFVKQSMPEVKPGVVELDEEYDARSWLAFRLLPLLQDLVATKHQLYSVGHAKNGEARITFHSLGRRFINCIKRDIRISFEMFPSAQFNPYFELFYNAVLKHHLVPSETSFSGTKGEHVNEVVHRLNACISEFRAEVSTVEFRSRLKAFRRPIKRQYDTLMRYTAELFARHSRMLILRVDLSYLQKYRLAKHITGTDACRHRDMLLKDLQNGAFGPMLGYACKLELGRYKGYHIHGLFFFDSSAMCKDVILGKRIGQHWDKVITGGMGSHYNCNARKERYKKCFLGLAHCTDPIAREGFELYAAYATKPDELLRLALPGIQAFIRGRLAPRKEGPRRGRPRAAEKGRDQWPESLR</sequence>
<accession>A0AAJ6MUY0</accession>